<evidence type="ECO:0008006" key="3">
    <source>
        <dbReference type="Google" id="ProtNLM"/>
    </source>
</evidence>
<keyword evidence="2" id="KW-1185">Reference proteome</keyword>
<evidence type="ECO:0000313" key="2">
    <source>
        <dbReference type="Proteomes" id="UP001217089"/>
    </source>
</evidence>
<protein>
    <recommendedName>
        <fullName evidence="3">Transposase</fullName>
    </recommendedName>
</protein>
<sequence length="260" mass="29319">MIRTASHKSKVSHKSFKAGCRGGSGWVGKSAAFKRVGYQNYSAKSLTSAYIEVNDGLLTVAKAARKYMYNIPDQTLWDRVSGYIDAEAFHSGPAPVFNVDQEARLIKYMESIGYGYTRADVLDIATDYTVQLGLRPSDKPLSFKWFYGLLERWQKDLKVWRPQTISDLRAKATSRESISKYFEEMHKILEKYELLDTPQCIYNLDEKGITQNVNPQQVVGSADHEPQVLIDEKSGTTTIIGCGSAKGHQIPLSLFFKELE</sequence>
<dbReference type="Proteomes" id="UP001217089">
    <property type="component" value="Unassembled WGS sequence"/>
</dbReference>
<comment type="caution">
    <text evidence="1">The sequence shown here is derived from an EMBL/GenBank/DDBJ whole genome shotgun (WGS) entry which is preliminary data.</text>
</comment>
<dbReference type="EMBL" id="JARBDR010000496">
    <property type="protein sequence ID" value="KAJ8311359.1"/>
    <property type="molecule type" value="Genomic_DNA"/>
</dbReference>
<evidence type="ECO:0000313" key="1">
    <source>
        <dbReference type="EMBL" id="KAJ8311359.1"/>
    </source>
</evidence>
<accession>A0ABQ9F1U2</accession>
<organism evidence="1 2">
    <name type="scientific">Tegillarca granosa</name>
    <name type="common">Malaysian cockle</name>
    <name type="synonym">Anadara granosa</name>
    <dbReference type="NCBI Taxonomy" id="220873"/>
    <lineage>
        <taxon>Eukaryota</taxon>
        <taxon>Metazoa</taxon>
        <taxon>Spiralia</taxon>
        <taxon>Lophotrochozoa</taxon>
        <taxon>Mollusca</taxon>
        <taxon>Bivalvia</taxon>
        <taxon>Autobranchia</taxon>
        <taxon>Pteriomorphia</taxon>
        <taxon>Arcoida</taxon>
        <taxon>Arcoidea</taxon>
        <taxon>Arcidae</taxon>
        <taxon>Tegillarca</taxon>
    </lineage>
</organism>
<name>A0ABQ9F1U2_TEGGR</name>
<reference evidence="1 2" key="1">
    <citation type="submission" date="2022-12" db="EMBL/GenBank/DDBJ databases">
        <title>Chromosome-level genome of Tegillarca granosa.</title>
        <authorList>
            <person name="Kim J."/>
        </authorList>
    </citation>
    <scope>NUCLEOTIDE SEQUENCE [LARGE SCALE GENOMIC DNA]</scope>
    <source>
        <strain evidence="1">Teg-2019</strain>
        <tissue evidence="1">Adductor muscle</tissue>
    </source>
</reference>
<proteinExistence type="predicted"/>
<gene>
    <name evidence="1" type="ORF">KUTeg_010714</name>
</gene>